<organism evidence="2 3">
    <name type="scientific">Apatococcus fuscideae</name>
    <dbReference type="NCBI Taxonomy" id="2026836"/>
    <lineage>
        <taxon>Eukaryota</taxon>
        <taxon>Viridiplantae</taxon>
        <taxon>Chlorophyta</taxon>
        <taxon>core chlorophytes</taxon>
        <taxon>Trebouxiophyceae</taxon>
        <taxon>Chlorellales</taxon>
        <taxon>Chlorellaceae</taxon>
        <taxon>Apatococcus</taxon>
    </lineage>
</organism>
<evidence type="ECO:0000313" key="3">
    <source>
        <dbReference type="Proteomes" id="UP001485043"/>
    </source>
</evidence>
<accession>A0AAW1SQS4</accession>
<sequence length="160" mass="17734">MGRKNGWCIYTVDSGEQWAGLWEGGRKKWVKRLLQHRDGELDSNLAEAMDLCQEAARQARSAGEEGRSRASEHWRKDGEIQVVVHRAAEDAKARGKEARATQHRTTKLASVMDQLLAQQRGMGFGSLRRGQAHKIVLQRGAEGAIPRGMPDAPLAPLVQS</sequence>
<protein>
    <submittedName>
        <fullName evidence="2">Uncharacterized protein</fullName>
    </submittedName>
</protein>
<comment type="caution">
    <text evidence="2">The sequence shown here is derived from an EMBL/GenBank/DDBJ whole genome shotgun (WGS) entry which is preliminary data.</text>
</comment>
<feature type="region of interest" description="Disordered" evidence="1">
    <location>
        <begin position="57"/>
        <end position="76"/>
    </location>
</feature>
<gene>
    <name evidence="2" type="ORF">WJX84_008584</name>
</gene>
<evidence type="ECO:0000313" key="2">
    <source>
        <dbReference type="EMBL" id="KAK9855115.1"/>
    </source>
</evidence>
<feature type="compositionally biased region" description="Basic and acidic residues" evidence="1">
    <location>
        <begin position="62"/>
        <end position="76"/>
    </location>
</feature>
<keyword evidence="3" id="KW-1185">Reference proteome</keyword>
<reference evidence="2 3" key="1">
    <citation type="journal article" date="2024" name="Nat. Commun.">
        <title>Phylogenomics reveals the evolutionary origins of lichenization in chlorophyte algae.</title>
        <authorList>
            <person name="Puginier C."/>
            <person name="Libourel C."/>
            <person name="Otte J."/>
            <person name="Skaloud P."/>
            <person name="Haon M."/>
            <person name="Grisel S."/>
            <person name="Petersen M."/>
            <person name="Berrin J.G."/>
            <person name="Delaux P.M."/>
            <person name="Dal Grande F."/>
            <person name="Keller J."/>
        </authorList>
    </citation>
    <scope>NUCLEOTIDE SEQUENCE [LARGE SCALE GENOMIC DNA]</scope>
    <source>
        <strain evidence="2 3">SAG 2523</strain>
    </source>
</reference>
<proteinExistence type="predicted"/>
<dbReference type="AlphaFoldDB" id="A0AAW1SQS4"/>
<dbReference type="EMBL" id="JALJOV010001078">
    <property type="protein sequence ID" value="KAK9855115.1"/>
    <property type="molecule type" value="Genomic_DNA"/>
</dbReference>
<name>A0AAW1SQS4_9CHLO</name>
<dbReference type="Proteomes" id="UP001485043">
    <property type="component" value="Unassembled WGS sequence"/>
</dbReference>
<evidence type="ECO:0000256" key="1">
    <source>
        <dbReference type="SAM" id="MobiDB-lite"/>
    </source>
</evidence>